<dbReference type="CDD" id="cd00167">
    <property type="entry name" value="SANT"/>
    <property type="match status" value="1"/>
</dbReference>
<dbReference type="InterPro" id="IPR001005">
    <property type="entry name" value="SANT/Myb"/>
</dbReference>
<gene>
    <name evidence="2" type="ORF">ILEXP_LOCUS10088</name>
</gene>
<feature type="compositionally biased region" description="Acidic residues" evidence="1">
    <location>
        <begin position="393"/>
        <end position="418"/>
    </location>
</feature>
<organism evidence="2 3">
    <name type="scientific">Ilex paraguariensis</name>
    <name type="common">yerba mate</name>
    <dbReference type="NCBI Taxonomy" id="185542"/>
    <lineage>
        <taxon>Eukaryota</taxon>
        <taxon>Viridiplantae</taxon>
        <taxon>Streptophyta</taxon>
        <taxon>Embryophyta</taxon>
        <taxon>Tracheophyta</taxon>
        <taxon>Spermatophyta</taxon>
        <taxon>Magnoliopsida</taxon>
        <taxon>eudicotyledons</taxon>
        <taxon>Gunneridae</taxon>
        <taxon>Pentapetalae</taxon>
        <taxon>asterids</taxon>
        <taxon>campanulids</taxon>
        <taxon>Aquifoliales</taxon>
        <taxon>Aquifoliaceae</taxon>
        <taxon>Ilex</taxon>
    </lineage>
</organism>
<dbReference type="AlphaFoldDB" id="A0ABC8RCB0"/>
<dbReference type="Proteomes" id="UP001642360">
    <property type="component" value="Unassembled WGS sequence"/>
</dbReference>
<comment type="caution">
    <text evidence="2">The sequence shown here is derived from an EMBL/GenBank/DDBJ whole genome shotgun (WGS) entry which is preliminary data.</text>
</comment>
<dbReference type="PANTHER" id="PTHR46872">
    <property type="entry name" value="DNA BINDING PROTEIN"/>
    <property type="match status" value="1"/>
</dbReference>
<feature type="region of interest" description="Disordered" evidence="1">
    <location>
        <begin position="65"/>
        <end position="84"/>
    </location>
</feature>
<dbReference type="Gene3D" id="1.10.10.60">
    <property type="entry name" value="Homeodomain-like"/>
    <property type="match status" value="1"/>
</dbReference>
<protein>
    <recommendedName>
        <fullName evidence="4">Myb-like domain-containing protein</fullName>
    </recommendedName>
</protein>
<evidence type="ECO:0000313" key="3">
    <source>
        <dbReference type="Proteomes" id="UP001642360"/>
    </source>
</evidence>
<accession>A0ABC8RCB0</accession>
<dbReference type="PANTHER" id="PTHR46872:SF5">
    <property type="entry name" value="MYB-LIKE DOMAIN-CONTAINING PROTEIN"/>
    <property type="match status" value="1"/>
</dbReference>
<feature type="region of interest" description="Disordered" evidence="1">
    <location>
        <begin position="387"/>
        <end position="435"/>
    </location>
</feature>
<reference evidence="2 3" key="1">
    <citation type="submission" date="2024-02" db="EMBL/GenBank/DDBJ databases">
        <authorList>
            <person name="Vignale AGUSTIN F."/>
            <person name="Sosa J E."/>
            <person name="Modenutti C."/>
        </authorList>
    </citation>
    <scope>NUCLEOTIDE SEQUENCE [LARGE SCALE GENOMIC DNA]</scope>
</reference>
<sequence>MPFMPRFWTLSKFKEDAFWCVHSPKSQNALFFIIAGNMGFKRPFDEEEFQEFSFKHPKQHDTANKLTSLGENCSPNEASKKSDNTDEGIFCKFQSGVGLENDNVNGFSDLADKEFENSAPSSWGSSTTSEEDAGSGTAFCPSFTPEYFEFNFPRRTFIQLGDAYSSLLNSSPRREVPLGPDYQADVPVWEPGVVKKHPVDGGDVAGDDNEEQMMGVCVISMPNLNSSAYDGVKAGDGRRDCSCLDQGSVRCVRQHVKEAREKLRETIGCEIFANLGFSGMGEEVAHNWTEKEERLFHEVVYFNPMALHRKFWEQLALMFPSRTKRELVSYYFNVFMLQRRAVQNRSNLLEIDSDNDEWQGNDGSSFVVGGEDEDSAVESLVDQDVWVTHNESPDESGYDDEDEYADDDNDDSNCDEEAGVAGTIEGNRESGQVSRAQIEKLPDKGKLDLKLHHMDNIPGGIMGDYSIVEEDWHMSSTDSHGPNGASDAIQVSGSNNDHKTCLRGKNFGSDDGFCTGYLLEPCDAKVWDSTYSMGLLKGVDLLPTCNIIEEIFGPCTWDNKSSNSKH</sequence>
<keyword evidence="3" id="KW-1185">Reference proteome</keyword>
<dbReference type="EMBL" id="CAUOFW020001225">
    <property type="protein sequence ID" value="CAK9142402.1"/>
    <property type="molecule type" value="Genomic_DNA"/>
</dbReference>
<proteinExistence type="predicted"/>
<feature type="region of interest" description="Disordered" evidence="1">
    <location>
        <begin position="475"/>
        <end position="495"/>
    </location>
</feature>
<feature type="compositionally biased region" description="Polar residues" evidence="1">
    <location>
        <begin position="65"/>
        <end position="77"/>
    </location>
</feature>
<evidence type="ECO:0000256" key="1">
    <source>
        <dbReference type="SAM" id="MobiDB-lite"/>
    </source>
</evidence>
<evidence type="ECO:0000313" key="2">
    <source>
        <dbReference type="EMBL" id="CAK9142402.1"/>
    </source>
</evidence>
<name>A0ABC8RCB0_9AQUA</name>
<evidence type="ECO:0008006" key="4">
    <source>
        <dbReference type="Google" id="ProtNLM"/>
    </source>
</evidence>